<protein>
    <submittedName>
        <fullName evidence="2">Uncharacterized protein</fullName>
    </submittedName>
</protein>
<accession>A0A226E3J6</accession>
<organism evidence="2 3">
    <name type="scientific">Folsomia candida</name>
    <name type="common">Springtail</name>
    <dbReference type="NCBI Taxonomy" id="158441"/>
    <lineage>
        <taxon>Eukaryota</taxon>
        <taxon>Metazoa</taxon>
        <taxon>Ecdysozoa</taxon>
        <taxon>Arthropoda</taxon>
        <taxon>Hexapoda</taxon>
        <taxon>Collembola</taxon>
        <taxon>Entomobryomorpha</taxon>
        <taxon>Isotomoidea</taxon>
        <taxon>Isotomidae</taxon>
        <taxon>Proisotominae</taxon>
        <taxon>Folsomia</taxon>
    </lineage>
</organism>
<name>A0A226E3J6_FOLCA</name>
<reference evidence="2 3" key="1">
    <citation type="submission" date="2015-12" db="EMBL/GenBank/DDBJ databases">
        <title>The genome of Folsomia candida.</title>
        <authorList>
            <person name="Faddeeva A."/>
            <person name="Derks M.F."/>
            <person name="Anvar Y."/>
            <person name="Smit S."/>
            <person name="Van Straalen N."/>
            <person name="Roelofs D."/>
        </authorList>
    </citation>
    <scope>NUCLEOTIDE SEQUENCE [LARGE SCALE GENOMIC DNA]</scope>
    <source>
        <strain evidence="2 3">VU population</strain>
        <tissue evidence="2">Whole body</tissue>
    </source>
</reference>
<comment type="caution">
    <text evidence="2">The sequence shown here is derived from an EMBL/GenBank/DDBJ whole genome shotgun (WGS) entry which is preliminary data.</text>
</comment>
<proteinExistence type="predicted"/>
<evidence type="ECO:0000313" key="3">
    <source>
        <dbReference type="Proteomes" id="UP000198287"/>
    </source>
</evidence>
<evidence type="ECO:0000313" key="2">
    <source>
        <dbReference type="EMBL" id="OXA52163.1"/>
    </source>
</evidence>
<dbReference type="Proteomes" id="UP000198287">
    <property type="component" value="Unassembled WGS sequence"/>
</dbReference>
<sequence>MRTKIRKITNFIPSMSPSLFKLKTISRPDVDINGVEDGFFHFNPTLAHDDPDDLIFNPRPELPYDDFEDRDYDYYNPTGLSEDVASGSSGTGESEKPVAAGGGSAAGAFLGSFGRGVRKTVYSRQIKV</sequence>
<evidence type="ECO:0000256" key="1">
    <source>
        <dbReference type="SAM" id="MobiDB-lite"/>
    </source>
</evidence>
<feature type="region of interest" description="Disordered" evidence="1">
    <location>
        <begin position="77"/>
        <end position="101"/>
    </location>
</feature>
<keyword evidence="3" id="KW-1185">Reference proteome</keyword>
<gene>
    <name evidence="2" type="ORF">Fcan01_13579</name>
</gene>
<dbReference type="AlphaFoldDB" id="A0A226E3J6"/>
<dbReference type="EMBL" id="LNIX01000007">
    <property type="protein sequence ID" value="OXA52163.1"/>
    <property type="molecule type" value="Genomic_DNA"/>
</dbReference>